<protein>
    <submittedName>
        <fullName evidence="9">Multiple sugar-binding transport system permease</fullName>
    </submittedName>
</protein>
<comment type="similarity">
    <text evidence="7">Belongs to the binding-protein-dependent transport system permease family.</text>
</comment>
<feature type="transmembrane region" description="Helical" evidence="7">
    <location>
        <begin position="239"/>
        <end position="260"/>
    </location>
</feature>
<evidence type="ECO:0000256" key="5">
    <source>
        <dbReference type="ARBA" id="ARBA00022989"/>
    </source>
</evidence>
<dbReference type="GO" id="GO:0055085">
    <property type="term" value="P:transmembrane transport"/>
    <property type="evidence" value="ECO:0007669"/>
    <property type="project" value="InterPro"/>
</dbReference>
<dbReference type="GO" id="GO:0005886">
    <property type="term" value="C:plasma membrane"/>
    <property type="evidence" value="ECO:0007669"/>
    <property type="project" value="UniProtKB-SubCell"/>
</dbReference>
<comment type="caution">
    <text evidence="9">The sequence shown here is derived from an EMBL/GenBank/DDBJ whole genome shotgun (WGS) entry which is preliminary data.</text>
</comment>
<reference evidence="9" key="1">
    <citation type="journal article" date="2014" name="Genome Announc.">
        <title>Draft Genome Sequences of Three Alkaliphilic Bacillus Strains, Bacillus wakoensis JCM 9140T, Bacillus akibai JCM 9157T, and Bacillus hemicellulosilyticus JCM 9152T.</title>
        <authorList>
            <person name="Yuki M."/>
            <person name="Oshima K."/>
            <person name="Suda W."/>
            <person name="Oshida Y."/>
            <person name="Kitamura K."/>
            <person name="Iida T."/>
            <person name="Hattori M."/>
            <person name="Ohkuma M."/>
        </authorList>
    </citation>
    <scope>NUCLEOTIDE SEQUENCE [LARGE SCALE GENOMIC DNA]</scope>
    <source>
        <strain evidence="9">JCM 9152</strain>
    </source>
</reference>
<dbReference type="Proteomes" id="UP000018895">
    <property type="component" value="Unassembled WGS sequence"/>
</dbReference>
<name>W4Q9V8_9BACI</name>
<keyword evidence="3" id="KW-1003">Cell membrane</keyword>
<keyword evidence="10" id="KW-1185">Reference proteome</keyword>
<feature type="domain" description="ABC transmembrane type-1" evidence="8">
    <location>
        <begin position="69"/>
        <end position="260"/>
    </location>
</feature>
<feature type="transmembrane region" description="Helical" evidence="7">
    <location>
        <begin position="12"/>
        <end position="30"/>
    </location>
</feature>
<dbReference type="AlphaFoldDB" id="W4Q9V8"/>
<feature type="transmembrane region" description="Helical" evidence="7">
    <location>
        <begin position="69"/>
        <end position="92"/>
    </location>
</feature>
<evidence type="ECO:0000256" key="1">
    <source>
        <dbReference type="ARBA" id="ARBA00004651"/>
    </source>
</evidence>
<evidence type="ECO:0000256" key="4">
    <source>
        <dbReference type="ARBA" id="ARBA00022692"/>
    </source>
</evidence>
<keyword evidence="6 7" id="KW-0472">Membrane</keyword>
<feature type="transmembrane region" description="Helical" evidence="7">
    <location>
        <begin position="181"/>
        <end position="206"/>
    </location>
</feature>
<dbReference type="EMBL" id="BAUU01000001">
    <property type="protein sequence ID" value="GAE28841.1"/>
    <property type="molecule type" value="Genomic_DNA"/>
</dbReference>
<evidence type="ECO:0000256" key="6">
    <source>
        <dbReference type="ARBA" id="ARBA00023136"/>
    </source>
</evidence>
<dbReference type="InterPro" id="IPR000515">
    <property type="entry name" value="MetI-like"/>
</dbReference>
<dbReference type="Gene3D" id="1.10.3720.10">
    <property type="entry name" value="MetI-like"/>
    <property type="match status" value="1"/>
</dbReference>
<dbReference type="Pfam" id="PF00528">
    <property type="entry name" value="BPD_transp_1"/>
    <property type="match status" value="1"/>
</dbReference>
<dbReference type="CDD" id="cd06261">
    <property type="entry name" value="TM_PBP2"/>
    <property type="match status" value="1"/>
</dbReference>
<comment type="subcellular location">
    <subcellularLocation>
        <location evidence="1 7">Cell membrane</location>
        <topology evidence="1 7">Multi-pass membrane protein</topology>
    </subcellularLocation>
</comment>
<feature type="transmembrane region" description="Helical" evidence="7">
    <location>
        <begin position="140"/>
        <end position="160"/>
    </location>
</feature>
<organism evidence="9 10">
    <name type="scientific">Halalkalibacter hemicellulosilyticusJCM 9152</name>
    <dbReference type="NCBI Taxonomy" id="1236971"/>
    <lineage>
        <taxon>Bacteria</taxon>
        <taxon>Bacillati</taxon>
        <taxon>Bacillota</taxon>
        <taxon>Bacilli</taxon>
        <taxon>Bacillales</taxon>
        <taxon>Bacillaceae</taxon>
        <taxon>Halalkalibacter</taxon>
    </lineage>
</organism>
<dbReference type="PROSITE" id="PS50928">
    <property type="entry name" value="ABC_TM1"/>
    <property type="match status" value="1"/>
</dbReference>
<dbReference type="RefSeq" id="WP_035339817.1">
    <property type="nucleotide sequence ID" value="NZ_BAUU01000001.1"/>
</dbReference>
<keyword evidence="5 7" id="KW-1133">Transmembrane helix</keyword>
<dbReference type="SUPFAM" id="SSF161098">
    <property type="entry name" value="MetI-like"/>
    <property type="match status" value="1"/>
</dbReference>
<dbReference type="PANTHER" id="PTHR43744:SF3">
    <property type="entry name" value="LACTOSE TRANSPORT SYSTEM PERMEASE PROTEIN LACG"/>
    <property type="match status" value="1"/>
</dbReference>
<keyword evidence="2 7" id="KW-0813">Transport</keyword>
<evidence type="ECO:0000256" key="2">
    <source>
        <dbReference type="ARBA" id="ARBA00022448"/>
    </source>
</evidence>
<dbReference type="STRING" id="1236971.JCM9152_178"/>
<feature type="transmembrane region" description="Helical" evidence="7">
    <location>
        <begin position="104"/>
        <end position="128"/>
    </location>
</feature>
<evidence type="ECO:0000313" key="9">
    <source>
        <dbReference type="EMBL" id="GAE28841.1"/>
    </source>
</evidence>
<evidence type="ECO:0000259" key="8">
    <source>
        <dbReference type="PROSITE" id="PS50928"/>
    </source>
</evidence>
<dbReference type="PANTHER" id="PTHR43744">
    <property type="entry name" value="ABC TRANSPORTER PERMEASE PROTEIN MG189-RELATED-RELATED"/>
    <property type="match status" value="1"/>
</dbReference>
<evidence type="ECO:0000313" key="10">
    <source>
        <dbReference type="Proteomes" id="UP000018895"/>
    </source>
</evidence>
<evidence type="ECO:0000256" key="3">
    <source>
        <dbReference type="ARBA" id="ARBA00022475"/>
    </source>
</evidence>
<evidence type="ECO:0000256" key="7">
    <source>
        <dbReference type="RuleBase" id="RU363032"/>
    </source>
</evidence>
<keyword evidence="4 7" id="KW-0812">Transmembrane</keyword>
<dbReference type="OrthoDB" id="9772609at2"/>
<accession>W4Q9V8</accession>
<dbReference type="InterPro" id="IPR035906">
    <property type="entry name" value="MetI-like_sf"/>
</dbReference>
<sequence length="275" mass="30480">MRTSRVAASLNTIILVLFGALTLFPIYLAVVNSFKTQSEIFSNVLALPTSLNFDNYINAMQQVNFFSSMWNTVIVTTIGLLGIIVCGSLAGYKLARTKSKLSSLFFLVFIASMLIPFHSIMITLTQVANNIGVQGSPYGLGLIYIGLGVNMAIFLCHGFTKTIPKELEESAKIDGANEIQIFMKIIFPMLTPILVTIAILNILWLWNDFLLPLLMLTNVNNYTLILAINMLFGEYNNDWPQILSALVITALPLIIFYLVFQRFILHGIAEGAVKG</sequence>
<proteinExistence type="inferred from homology"/>
<gene>
    <name evidence="9" type="ORF">JCM9152_178</name>
</gene>